<evidence type="ECO:0008006" key="3">
    <source>
        <dbReference type="Google" id="ProtNLM"/>
    </source>
</evidence>
<dbReference type="RefSeq" id="WP_088440682.1">
    <property type="nucleotide sequence ID" value="NZ_BMMC01000014.1"/>
</dbReference>
<dbReference type="AlphaFoldDB" id="A0A246JV80"/>
<name>A0A246JV80_9SPHN</name>
<dbReference type="EMBL" id="NISK01000002">
    <property type="protein sequence ID" value="OWQ96826.1"/>
    <property type="molecule type" value="Genomic_DNA"/>
</dbReference>
<reference evidence="1 2" key="1">
    <citation type="journal article" date="2010" name="Int. J. Syst. Evol. Microbiol.">
        <title>Sphingopyxis bauzanensis sp. nov., a psychrophilic bacterium isolated from soil.</title>
        <authorList>
            <person name="Zhang D.C."/>
            <person name="Liu H.C."/>
            <person name="Xin Y.H."/>
            <person name="Zhou Y.G."/>
            <person name="Schinner F."/>
            <person name="Margesin R."/>
        </authorList>
    </citation>
    <scope>NUCLEOTIDE SEQUENCE [LARGE SCALE GENOMIC DNA]</scope>
    <source>
        <strain evidence="1 2">DSM 22271</strain>
    </source>
</reference>
<gene>
    <name evidence="1" type="ORF">CDQ92_06790</name>
</gene>
<evidence type="ECO:0000313" key="1">
    <source>
        <dbReference type="EMBL" id="OWQ96826.1"/>
    </source>
</evidence>
<keyword evidence="2" id="KW-1185">Reference proteome</keyword>
<dbReference type="Gene3D" id="3.90.1680.10">
    <property type="entry name" value="SOS response associated peptidase-like"/>
    <property type="match status" value="1"/>
</dbReference>
<protein>
    <recommendedName>
        <fullName evidence="3">DUF159 family protein</fullName>
    </recommendedName>
</protein>
<comment type="caution">
    <text evidence="1">The sequence shown here is derived from an EMBL/GenBank/DDBJ whole genome shotgun (WGS) entry which is preliminary data.</text>
</comment>
<organism evidence="1 2">
    <name type="scientific">Sphingopyxis bauzanensis</name>
    <dbReference type="NCBI Taxonomy" id="651663"/>
    <lineage>
        <taxon>Bacteria</taxon>
        <taxon>Pseudomonadati</taxon>
        <taxon>Pseudomonadota</taxon>
        <taxon>Alphaproteobacteria</taxon>
        <taxon>Sphingomonadales</taxon>
        <taxon>Sphingomonadaceae</taxon>
        <taxon>Sphingopyxis</taxon>
    </lineage>
</organism>
<proteinExistence type="predicted"/>
<dbReference type="Proteomes" id="UP000197361">
    <property type="component" value="Unassembled WGS sequence"/>
</dbReference>
<evidence type="ECO:0000313" key="2">
    <source>
        <dbReference type="Proteomes" id="UP000197361"/>
    </source>
</evidence>
<sequence length="203" mass="22310">MPSLYRCRTSLGEVAALFAATPPPRADWSAELWPGRTGLVIRRDGEERRIEAMRWGANLPEGAADFPRHRRPALWFRQLWPAHAHLLAPEARCLIIVEDFALPDGPEGARTRTWYGFDDPPLFAWAGVWTASAGGAGYAGFLVPGGAPAPAASTMPAIVLPEDYDAWLGGDMRIAGRIARQQRAHDAMYREPTEAPWGADRTP</sequence>
<dbReference type="InterPro" id="IPR036590">
    <property type="entry name" value="SRAP-like"/>
</dbReference>
<dbReference type="OrthoDB" id="9782620at2"/>
<dbReference type="SUPFAM" id="SSF143081">
    <property type="entry name" value="BB1717-like"/>
    <property type="match status" value="1"/>
</dbReference>
<accession>A0A246JV80</accession>